<evidence type="ECO:0000256" key="6">
    <source>
        <dbReference type="ARBA" id="ARBA00022691"/>
    </source>
</evidence>
<comment type="catalytic activity">
    <reaction evidence="13">
        <text>L-lysyl(20)-[histone H4] + 3 S-adenosyl-L-methionine = N(6),N(6),N(6)-trimethyl-L-lysyl(20)-[histone H4] + 3 S-adenosyl-L-homocysteine + 3 H(+)</text>
        <dbReference type="Rhea" id="RHEA:64456"/>
        <dbReference type="Rhea" id="RHEA-COMP:15554"/>
        <dbReference type="Rhea" id="RHEA-COMP:15998"/>
        <dbReference type="ChEBI" id="CHEBI:15378"/>
        <dbReference type="ChEBI" id="CHEBI:29969"/>
        <dbReference type="ChEBI" id="CHEBI:57856"/>
        <dbReference type="ChEBI" id="CHEBI:59789"/>
        <dbReference type="ChEBI" id="CHEBI:61961"/>
        <dbReference type="EC" id="2.1.1.372"/>
    </reaction>
</comment>
<dbReference type="RefSeq" id="XP_005104832.2">
    <property type="nucleotide sequence ID" value="XM_005104775.2"/>
</dbReference>
<evidence type="ECO:0000256" key="15">
    <source>
        <dbReference type="ARBA" id="ARBA00049768"/>
    </source>
</evidence>
<sequence>MAAPMESVSVKQISETKGKGLIARKSFKKGDVILEEKPVVCAQFSWNELYNYKACEFCLRSLEKAEKMAQRLTGNTGVSLPHPECCQVDPSSFVQCPQCQVVYCSPACRDAAFSLYHQVLCMGSSREDPAHPLAVLGETWRSFHYPPETASIMLLAKMIAMIKQASDKGSVLSMFSGFISHTVNQQEHIAHKLLGEKFKVQREVLREQLAAILYEEAAQEWFTPEGFNSLVALIGTNGQGIGSSSFSSWVKATEQLSLSEQDKAELDNTVDKLYNDMWEVSGQFLDCEGSGLYQLQSASNHSCAPNAEVSFPHGDHTLVMVALEDIEPEQEINISYLSWCDLDIGRHSRHKALRENYLFQCSCQMCISQADDESCTSDDDEEEDMDDEYVDEN</sequence>
<keyword evidence="3" id="KW-0963">Cytoplasm</keyword>
<dbReference type="Gene3D" id="2.170.270.10">
    <property type="entry name" value="SET domain"/>
    <property type="match status" value="1"/>
</dbReference>
<evidence type="ECO:0000256" key="4">
    <source>
        <dbReference type="ARBA" id="ARBA00022603"/>
    </source>
</evidence>
<keyword evidence="6" id="KW-0949">S-adenosyl-L-methionine</keyword>
<comment type="catalytic activity">
    <reaction evidence="12">
        <text>L-lysyl(36)-[histone H3] + 3 S-adenosyl-L-methionine = N(6),N(6),N(6)-trimethyl-L-lysyl(36)-[histone H3] + 3 S-adenosyl-L-homocysteine + 3 H(+)</text>
        <dbReference type="Rhea" id="RHEA:60324"/>
        <dbReference type="Rhea" id="RHEA-COMP:9785"/>
        <dbReference type="Rhea" id="RHEA-COMP:15536"/>
        <dbReference type="ChEBI" id="CHEBI:15378"/>
        <dbReference type="ChEBI" id="CHEBI:29969"/>
        <dbReference type="ChEBI" id="CHEBI:57856"/>
        <dbReference type="ChEBI" id="CHEBI:59789"/>
        <dbReference type="ChEBI" id="CHEBI:61961"/>
        <dbReference type="EC" id="2.1.1.359"/>
    </reaction>
</comment>
<evidence type="ECO:0000313" key="21">
    <source>
        <dbReference type="RefSeq" id="XP_005104832.2"/>
    </source>
</evidence>
<dbReference type="PANTHER" id="PTHR46402">
    <property type="entry name" value="SET AND MYND DOMAIN-CONTAINING PROTEIN 5"/>
    <property type="match status" value="1"/>
</dbReference>
<evidence type="ECO:0000256" key="13">
    <source>
        <dbReference type="ARBA" id="ARBA00048081"/>
    </source>
</evidence>
<comment type="subcellular location">
    <subcellularLocation>
        <location evidence="1">Cytoplasm</location>
    </subcellularLocation>
</comment>
<keyword evidence="20" id="KW-1185">Reference proteome</keyword>
<keyword evidence="7" id="KW-0479">Metal-binding</keyword>
<evidence type="ECO:0000259" key="19">
    <source>
        <dbReference type="PROSITE" id="PS50280"/>
    </source>
</evidence>
<gene>
    <name evidence="21" type="primary">LOC101861602</name>
</gene>
<dbReference type="PANTHER" id="PTHR46402:SF2">
    <property type="entry name" value="HISTONE-LYSINE N-TRIMETHYLTRANSFERASE SMYD5"/>
    <property type="match status" value="1"/>
</dbReference>
<feature type="region of interest" description="Disordered" evidence="18">
    <location>
        <begin position="372"/>
        <end position="393"/>
    </location>
</feature>
<dbReference type="PROSITE" id="PS50280">
    <property type="entry name" value="SET"/>
    <property type="match status" value="1"/>
</dbReference>
<dbReference type="InterPro" id="IPR001214">
    <property type="entry name" value="SET_dom"/>
</dbReference>
<evidence type="ECO:0000256" key="1">
    <source>
        <dbReference type="ARBA" id="ARBA00004496"/>
    </source>
</evidence>
<evidence type="ECO:0000256" key="10">
    <source>
        <dbReference type="ARBA" id="ARBA00024057"/>
    </source>
</evidence>
<reference evidence="21" key="1">
    <citation type="submission" date="2025-08" db="UniProtKB">
        <authorList>
            <consortium name="RefSeq"/>
        </authorList>
    </citation>
    <scope>IDENTIFICATION</scope>
</reference>
<evidence type="ECO:0000256" key="18">
    <source>
        <dbReference type="SAM" id="MobiDB-lite"/>
    </source>
</evidence>
<evidence type="ECO:0000256" key="7">
    <source>
        <dbReference type="ARBA" id="ARBA00022723"/>
    </source>
</evidence>
<comment type="catalytic activity">
    <reaction evidence="14">
        <text>L-lysyl-[protein] + 3 S-adenosyl-L-methionine = N(6),N(6),N(6)-trimethyl-L-lysyl-[protein] + 3 S-adenosyl-L-homocysteine + 3 H(+)</text>
        <dbReference type="Rhea" id="RHEA:54192"/>
        <dbReference type="Rhea" id="RHEA-COMP:9752"/>
        <dbReference type="Rhea" id="RHEA-COMP:13826"/>
        <dbReference type="ChEBI" id="CHEBI:15378"/>
        <dbReference type="ChEBI" id="CHEBI:29969"/>
        <dbReference type="ChEBI" id="CHEBI:57856"/>
        <dbReference type="ChEBI" id="CHEBI:59789"/>
        <dbReference type="ChEBI" id="CHEBI:61961"/>
    </reaction>
    <physiologicalReaction direction="left-to-right" evidence="14">
        <dbReference type="Rhea" id="RHEA:54193"/>
    </physiologicalReaction>
</comment>
<evidence type="ECO:0000256" key="11">
    <source>
        <dbReference type="ARBA" id="ARBA00033038"/>
    </source>
</evidence>
<feature type="domain" description="SET" evidence="19">
    <location>
        <begin position="6"/>
        <end position="337"/>
    </location>
</feature>
<evidence type="ECO:0000256" key="2">
    <source>
        <dbReference type="ARBA" id="ARBA00012178"/>
    </source>
</evidence>
<organism evidence="20 21">
    <name type="scientific">Aplysia californica</name>
    <name type="common">California sea hare</name>
    <dbReference type="NCBI Taxonomy" id="6500"/>
    <lineage>
        <taxon>Eukaryota</taxon>
        <taxon>Metazoa</taxon>
        <taxon>Spiralia</taxon>
        <taxon>Lophotrochozoa</taxon>
        <taxon>Mollusca</taxon>
        <taxon>Gastropoda</taxon>
        <taxon>Heterobranchia</taxon>
        <taxon>Euthyneura</taxon>
        <taxon>Tectipleura</taxon>
        <taxon>Aplysiida</taxon>
        <taxon>Aplysioidea</taxon>
        <taxon>Aplysiidae</taxon>
        <taxon>Aplysia</taxon>
    </lineage>
</organism>
<proteinExistence type="predicted"/>
<dbReference type="GeneID" id="101861602"/>
<keyword evidence="9" id="KW-0862">Zinc</keyword>
<dbReference type="CDD" id="cd10521">
    <property type="entry name" value="SET_SMYD5"/>
    <property type="match status" value="1"/>
</dbReference>
<dbReference type="Pfam" id="PF00856">
    <property type="entry name" value="SET"/>
    <property type="match status" value="1"/>
</dbReference>
<protein>
    <recommendedName>
        <fullName evidence="15">Protein-lysine N-trimethyltransferase SMYD5</fullName>
        <ecNumber evidence="2">2.1.1.359</ecNumber>
        <ecNumber evidence="10">2.1.1.372</ecNumber>
    </recommendedName>
    <alternativeName>
        <fullName evidence="11">SET and MYND domain-containing protein 5</fullName>
    </alternativeName>
    <alternativeName>
        <fullName evidence="16">[histone H3]-lysine20 N-trimethyltransferase SMYD5</fullName>
    </alternativeName>
    <alternativeName>
        <fullName evidence="17">[histone H4]-lysine36 N-trimethyltransferase SMYD5</fullName>
    </alternativeName>
</protein>
<evidence type="ECO:0000256" key="8">
    <source>
        <dbReference type="ARBA" id="ARBA00022771"/>
    </source>
</evidence>
<dbReference type="Proteomes" id="UP000694888">
    <property type="component" value="Unplaced"/>
</dbReference>
<dbReference type="InterPro" id="IPR046341">
    <property type="entry name" value="SET_dom_sf"/>
</dbReference>
<keyword evidence="8" id="KW-0863">Zinc-finger</keyword>
<dbReference type="EC" id="2.1.1.372" evidence="10"/>
<evidence type="ECO:0000313" key="20">
    <source>
        <dbReference type="Proteomes" id="UP000694888"/>
    </source>
</evidence>
<keyword evidence="4" id="KW-0489">Methyltransferase</keyword>
<evidence type="ECO:0000256" key="9">
    <source>
        <dbReference type="ARBA" id="ARBA00022833"/>
    </source>
</evidence>
<dbReference type="InterPro" id="IPR044422">
    <property type="entry name" value="SMYD5_SET"/>
</dbReference>
<dbReference type="SUPFAM" id="SSF82199">
    <property type="entry name" value="SET domain"/>
    <property type="match status" value="1"/>
</dbReference>
<evidence type="ECO:0000256" key="5">
    <source>
        <dbReference type="ARBA" id="ARBA00022679"/>
    </source>
</evidence>
<dbReference type="EC" id="2.1.1.359" evidence="2"/>
<evidence type="ECO:0000256" key="17">
    <source>
        <dbReference type="ARBA" id="ARBA00049806"/>
    </source>
</evidence>
<evidence type="ECO:0000256" key="14">
    <source>
        <dbReference type="ARBA" id="ARBA00049497"/>
    </source>
</evidence>
<evidence type="ECO:0000256" key="3">
    <source>
        <dbReference type="ARBA" id="ARBA00022490"/>
    </source>
</evidence>
<keyword evidence="5" id="KW-0808">Transferase</keyword>
<evidence type="ECO:0000256" key="16">
    <source>
        <dbReference type="ARBA" id="ARBA00049789"/>
    </source>
</evidence>
<evidence type="ECO:0000256" key="12">
    <source>
        <dbReference type="ARBA" id="ARBA00047545"/>
    </source>
</evidence>
<name>A0ABM0JYZ5_APLCA</name>
<accession>A0ABM0JYZ5</accession>